<keyword evidence="3" id="KW-1185">Reference proteome</keyword>
<evidence type="ECO:0000313" key="3">
    <source>
        <dbReference type="Proteomes" id="UP000185612"/>
    </source>
</evidence>
<dbReference type="InterPro" id="IPR017517">
    <property type="entry name" value="Maleyloyr_isom"/>
</dbReference>
<dbReference type="Proteomes" id="UP000185612">
    <property type="component" value="Unassembled WGS sequence"/>
</dbReference>
<evidence type="ECO:0000313" key="2">
    <source>
        <dbReference type="EMBL" id="OKL52534.1"/>
    </source>
</evidence>
<dbReference type="Pfam" id="PF11716">
    <property type="entry name" value="MDMPI_N"/>
    <property type="match status" value="1"/>
</dbReference>
<organism evidence="2 3">
    <name type="scientific">Buchananella hordeovulneris</name>
    <dbReference type="NCBI Taxonomy" id="52770"/>
    <lineage>
        <taxon>Bacteria</taxon>
        <taxon>Bacillati</taxon>
        <taxon>Actinomycetota</taxon>
        <taxon>Actinomycetes</taxon>
        <taxon>Actinomycetales</taxon>
        <taxon>Actinomycetaceae</taxon>
        <taxon>Buchananella</taxon>
    </lineage>
</organism>
<name>A0A1Q5PY53_9ACTO</name>
<dbReference type="InterPro" id="IPR024344">
    <property type="entry name" value="MDMPI_metal-binding"/>
</dbReference>
<evidence type="ECO:0000259" key="1">
    <source>
        <dbReference type="Pfam" id="PF11716"/>
    </source>
</evidence>
<dbReference type="OrthoDB" id="5178565at2"/>
<accession>A0A1Q5PY53</accession>
<protein>
    <recommendedName>
        <fullName evidence="1">Mycothiol-dependent maleylpyruvate isomerase metal-binding domain-containing protein</fullName>
    </recommendedName>
</protein>
<proteinExistence type="predicted"/>
<dbReference type="InParanoid" id="A0A1Q5PY53"/>
<dbReference type="InterPro" id="IPR034660">
    <property type="entry name" value="DinB/YfiT-like"/>
</dbReference>
<dbReference type="GO" id="GO:0046872">
    <property type="term" value="F:metal ion binding"/>
    <property type="evidence" value="ECO:0007669"/>
    <property type="project" value="InterPro"/>
</dbReference>
<dbReference type="AlphaFoldDB" id="A0A1Q5PY53"/>
<comment type="caution">
    <text evidence="2">The sequence shown here is derived from an EMBL/GenBank/DDBJ whole genome shotgun (WGS) entry which is preliminary data.</text>
</comment>
<dbReference type="Gene3D" id="1.20.120.450">
    <property type="entry name" value="dinb family like domain"/>
    <property type="match status" value="1"/>
</dbReference>
<reference evidence="3" key="1">
    <citation type="submission" date="2016-12" db="EMBL/GenBank/DDBJ databases">
        <authorList>
            <person name="Meng X."/>
        </authorList>
    </citation>
    <scope>NUCLEOTIDE SEQUENCE [LARGE SCALE GENOMIC DNA]</scope>
    <source>
        <strain evidence="3">DSM 20732</strain>
    </source>
</reference>
<dbReference type="NCBIfam" id="TIGR03083">
    <property type="entry name" value="maleylpyruvate isomerase family mycothiol-dependent enzyme"/>
    <property type="match status" value="1"/>
</dbReference>
<feature type="domain" description="Mycothiol-dependent maleylpyruvate isomerase metal-binding" evidence="1">
    <location>
        <begin position="12"/>
        <end position="99"/>
    </location>
</feature>
<sequence length="221" mass="24472">MSLSKTEVWALVHAERRRLLEDLTTLRDEHWNTPSLCRNWTVHDVLAHIVDTAKTGKLAFIWSMLRACGDFDRANERGVQRCKRGNPRDTLADFRRALALRRIPTAHRATRLVEAIVHGEDIRRPLGIASSYPSVAVHEAIAYQLRTPAAIGGSREQAAGCRLVDVDTGESWGEGMEVSGKAIDLLLALTGRNLAPRLLSGPGAQRLLKIAADTPERSRDT</sequence>
<dbReference type="EMBL" id="MQVS01000002">
    <property type="protein sequence ID" value="OKL52534.1"/>
    <property type="molecule type" value="Genomic_DNA"/>
</dbReference>
<dbReference type="SUPFAM" id="SSF109854">
    <property type="entry name" value="DinB/YfiT-like putative metalloenzymes"/>
    <property type="match status" value="1"/>
</dbReference>
<dbReference type="STRING" id="52770.BSZ40_03210"/>
<gene>
    <name evidence="2" type="ORF">BSZ40_03210</name>
</gene>